<organism evidence="1 2">
    <name type="scientific">Paraburkholderia phenazinium</name>
    <dbReference type="NCBI Taxonomy" id="60549"/>
    <lineage>
        <taxon>Bacteria</taxon>
        <taxon>Pseudomonadati</taxon>
        <taxon>Pseudomonadota</taxon>
        <taxon>Betaproteobacteria</taxon>
        <taxon>Burkholderiales</taxon>
        <taxon>Burkholderiaceae</taxon>
        <taxon>Paraburkholderia</taxon>
    </lineage>
</organism>
<dbReference type="InterPro" id="IPR014582">
    <property type="entry name" value="UCP033535_lipo"/>
</dbReference>
<dbReference type="AlphaFoldDB" id="A0A1N6G5Q7"/>
<evidence type="ECO:0000313" key="1">
    <source>
        <dbReference type="EMBL" id="SIO02875.1"/>
    </source>
</evidence>
<dbReference type="EMBL" id="FSRU01000001">
    <property type="protein sequence ID" value="SIO02875.1"/>
    <property type="molecule type" value="Genomic_DNA"/>
</dbReference>
<dbReference type="SUPFAM" id="SSF141318">
    <property type="entry name" value="TM0957-like"/>
    <property type="match status" value="1"/>
</dbReference>
<dbReference type="RefSeq" id="WP_074294150.1">
    <property type="nucleotide sequence ID" value="NZ_FSRU01000001.1"/>
</dbReference>
<name>A0A1N6G5Q7_9BURK</name>
<dbReference type="Pfam" id="PF10054">
    <property type="entry name" value="DUF2291"/>
    <property type="match status" value="1"/>
</dbReference>
<evidence type="ECO:0000313" key="2">
    <source>
        <dbReference type="Proteomes" id="UP000185151"/>
    </source>
</evidence>
<sequence length="218" mass="22589">MSAVAFTVNKRPRHTARAVTAVVALVAVVVAMAFSVKVVKIGASGDAEAKVFDPAAYGTAQFPKTQAAIESRAVSADTLAAAITKDQDAAGKQYGVAGGGVGPEMSVKFTGVADKDDSGIYTVKVPNLPDSLSIRVQTGPAINGTDLRDATGTISFEQFTNQIDYQNAGYAINTAMKKAVLAKIDTSKLAGKTISVVGVFQLVNPNGWLVTPVKLDVN</sequence>
<accession>A0A1N6G5Q7</accession>
<proteinExistence type="predicted"/>
<protein>
    <submittedName>
        <fullName evidence="1">Predicted lipoprotein</fullName>
    </submittedName>
</protein>
<dbReference type="InterPro" id="IPR036215">
    <property type="entry name" value="TM0957-like_sf"/>
</dbReference>
<keyword evidence="1" id="KW-0449">Lipoprotein</keyword>
<reference evidence="1 2" key="1">
    <citation type="submission" date="2016-11" db="EMBL/GenBank/DDBJ databases">
        <authorList>
            <person name="Jaros S."/>
            <person name="Januszkiewicz K."/>
            <person name="Wedrychowicz H."/>
        </authorList>
    </citation>
    <scope>NUCLEOTIDE SEQUENCE [LARGE SCALE GENOMIC DNA]</scope>
    <source>
        <strain evidence="1 2">GAS95</strain>
    </source>
</reference>
<dbReference type="Proteomes" id="UP000185151">
    <property type="component" value="Unassembled WGS sequence"/>
</dbReference>
<gene>
    <name evidence="1" type="ORF">SAMN05444165_0580</name>
</gene>
<dbReference type="OrthoDB" id="6631333at2"/>
<keyword evidence="2" id="KW-1185">Reference proteome</keyword>
<dbReference type="PIRSF" id="PIRSF033535">
    <property type="entry name" value="UCP033535_plp"/>
    <property type="match status" value="1"/>
</dbReference>